<dbReference type="InterPro" id="IPR016181">
    <property type="entry name" value="Acyl_CoA_acyltransferase"/>
</dbReference>
<dbReference type="GO" id="GO:0016747">
    <property type="term" value="F:acyltransferase activity, transferring groups other than amino-acyl groups"/>
    <property type="evidence" value="ECO:0007669"/>
    <property type="project" value="InterPro"/>
</dbReference>
<dbReference type="CDD" id="cd04301">
    <property type="entry name" value="NAT_SF"/>
    <property type="match status" value="1"/>
</dbReference>
<dbReference type="InterPro" id="IPR000182">
    <property type="entry name" value="GNAT_dom"/>
</dbReference>
<dbReference type="EMBL" id="QLTR01000006">
    <property type="protein sequence ID" value="RAS66376.1"/>
    <property type="molecule type" value="Genomic_DNA"/>
</dbReference>
<feature type="domain" description="N-acetyltransferase" evidence="1">
    <location>
        <begin position="38"/>
        <end position="196"/>
    </location>
</feature>
<dbReference type="SUPFAM" id="SSF55729">
    <property type="entry name" value="Acyl-CoA N-acyltransferases (Nat)"/>
    <property type="match status" value="1"/>
</dbReference>
<dbReference type="AlphaFoldDB" id="A0A329EMG6"/>
<accession>A0A329EMG6</accession>
<dbReference type="Proteomes" id="UP000248729">
    <property type="component" value="Unassembled WGS sequence"/>
</dbReference>
<evidence type="ECO:0000313" key="3">
    <source>
        <dbReference type="Proteomes" id="UP000248729"/>
    </source>
</evidence>
<evidence type="ECO:0000259" key="1">
    <source>
        <dbReference type="PROSITE" id="PS51186"/>
    </source>
</evidence>
<keyword evidence="2" id="KW-0687">Ribonucleoprotein</keyword>
<reference evidence="2 3" key="1">
    <citation type="submission" date="2018-06" db="EMBL/GenBank/DDBJ databases">
        <title>Freshwater and sediment microbial communities from various areas in North America, analyzing microbe dynamics in response to fracking.</title>
        <authorList>
            <person name="Lamendella R."/>
        </authorList>
    </citation>
    <scope>NUCLEOTIDE SEQUENCE [LARGE SCALE GENOMIC DNA]</scope>
    <source>
        <strain evidence="2 3">99A</strain>
    </source>
</reference>
<organism evidence="2 3">
    <name type="scientific">Vibrio diazotrophicus</name>
    <dbReference type="NCBI Taxonomy" id="685"/>
    <lineage>
        <taxon>Bacteria</taxon>
        <taxon>Pseudomonadati</taxon>
        <taxon>Pseudomonadota</taxon>
        <taxon>Gammaproteobacteria</taxon>
        <taxon>Vibrionales</taxon>
        <taxon>Vibrionaceae</taxon>
        <taxon>Vibrio</taxon>
    </lineage>
</organism>
<evidence type="ECO:0000313" key="2">
    <source>
        <dbReference type="EMBL" id="RAS66376.1"/>
    </source>
</evidence>
<dbReference type="Pfam" id="PF00583">
    <property type="entry name" value="Acetyltransf_1"/>
    <property type="match status" value="1"/>
</dbReference>
<dbReference type="Gene3D" id="3.40.630.30">
    <property type="match status" value="1"/>
</dbReference>
<name>A0A329EMG6_VIBDI</name>
<protein>
    <submittedName>
        <fullName evidence="2">Ribosomal protein S18 acetylase RimI-like enzyme</fullName>
    </submittedName>
</protein>
<gene>
    <name evidence="2" type="ORF">DET48_106156</name>
</gene>
<dbReference type="PROSITE" id="PS51186">
    <property type="entry name" value="GNAT"/>
    <property type="match status" value="1"/>
</dbReference>
<comment type="caution">
    <text evidence="2">The sequence shown here is derived from an EMBL/GenBank/DDBJ whole genome shotgun (WGS) entry which is preliminary data.</text>
</comment>
<sequence length="201" mass="22618">MCSSFISIKCPDYAQVLAQGRYAEYWYGCSLIELGDKVIIRLMQEGDLSEAALVHQAAFTRQRHSLEWLQCNLKAFPRYMIYVAKLDEQPESKVVGYIIWVQKSGFRPEAVLELEQLAVLPECQGQGVAKALILESLSLVKQQLAEQDSVLKHVLVTTRADNFAQQLYKKTLGAEVESTISNLYSADEVLMIARNVGDTIQ</sequence>
<proteinExistence type="predicted"/>
<dbReference type="GO" id="GO:0005840">
    <property type="term" value="C:ribosome"/>
    <property type="evidence" value="ECO:0007669"/>
    <property type="project" value="UniProtKB-KW"/>
</dbReference>
<keyword evidence="2" id="KW-0689">Ribosomal protein</keyword>